<sequence length="38" mass="4216">MRTAFLFLTSTNGQGTSVCEVRPLYLTNTCNVGTQDIY</sequence>
<dbReference type="AlphaFoldDB" id="A0A1I2TTZ7"/>
<gene>
    <name evidence="1" type="ORF">SAMN05216175_11120</name>
</gene>
<proteinExistence type="predicted"/>
<accession>A0A1I2TTZ7</accession>
<dbReference type="EMBL" id="FOOU01000011">
    <property type="protein sequence ID" value="SFG68392.1"/>
    <property type="molecule type" value="Genomic_DNA"/>
</dbReference>
<reference evidence="2" key="1">
    <citation type="submission" date="2016-10" db="EMBL/GenBank/DDBJ databases">
        <authorList>
            <person name="Varghese N."/>
            <person name="Submissions S."/>
        </authorList>
    </citation>
    <scope>NUCLEOTIDE SEQUENCE [LARGE SCALE GENOMIC DNA]</scope>
    <source>
        <strain evidence="2">CGMCC 1.10971</strain>
    </source>
</reference>
<evidence type="ECO:0000313" key="1">
    <source>
        <dbReference type="EMBL" id="SFG68392.1"/>
    </source>
</evidence>
<keyword evidence="2" id="KW-1185">Reference proteome</keyword>
<dbReference type="Proteomes" id="UP000198623">
    <property type="component" value="Unassembled WGS sequence"/>
</dbReference>
<name>A0A1I2TTZ7_9GAMM</name>
<organism evidence="1 2">
    <name type="scientific">Neptunomonas qingdaonensis</name>
    <dbReference type="NCBI Taxonomy" id="1045558"/>
    <lineage>
        <taxon>Bacteria</taxon>
        <taxon>Pseudomonadati</taxon>
        <taxon>Pseudomonadota</taxon>
        <taxon>Gammaproteobacteria</taxon>
        <taxon>Oceanospirillales</taxon>
        <taxon>Oceanospirillaceae</taxon>
        <taxon>Neptunomonas</taxon>
    </lineage>
</organism>
<evidence type="ECO:0000313" key="2">
    <source>
        <dbReference type="Proteomes" id="UP000198623"/>
    </source>
</evidence>
<protein>
    <submittedName>
        <fullName evidence="1">Uncharacterized protein</fullName>
    </submittedName>
</protein>
<dbReference type="STRING" id="1045558.SAMN05216175_11120"/>